<gene>
    <name evidence="1" type="ORF">DSLASN_03280</name>
</gene>
<evidence type="ECO:0000313" key="1">
    <source>
        <dbReference type="EMBL" id="BCS94696.1"/>
    </source>
</evidence>
<organism evidence="1 2">
    <name type="scientific">Desulfoluna limicola</name>
    <dbReference type="NCBI Taxonomy" id="2810562"/>
    <lineage>
        <taxon>Bacteria</taxon>
        <taxon>Pseudomonadati</taxon>
        <taxon>Thermodesulfobacteriota</taxon>
        <taxon>Desulfobacteria</taxon>
        <taxon>Desulfobacterales</taxon>
        <taxon>Desulfolunaceae</taxon>
        <taxon>Desulfoluna</taxon>
    </lineage>
</organism>
<proteinExistence type="predicted"/>
<evidence type="ECO:0000313" key="2">
    <source>
        <dbReference type="Proteomes" id="UP001320148"/>
    </source>
</evidence>
<name>A0ABM7PBY2_9BACT</name>
<dbReference type="Proteomes" id="UP001320148">
    <property type="component" value="Chromosome"/>
</dbReference>
<sequence length="244" mass="27994">MFNKFPKTRPRLPSEIEAIYLTYYKSNREGQTSASSLAQKMESWLHNQVAKDLADEQGMSKATLELGAGTLNQLQYEPVVGHYDIVEPFKGLYINSSRLERVRNVYSDISNIPEKYRYDRITSIATLEHVCNLPEVIARCGLLLSKNGVVRASIPSEGTFLWAMGWRLTTGIEFKLKYGLDYGLVMRHEHVNSAYEIEAVLNFFFEKVECKVFGISKAISLYRFYTCSRPIIEECQKYVSQKSI</sequence>
<dbReference type="EMBL" id="AP024488">
    <property type="protein sequence ID" value="BCS94696.1"/>
    <property type="molecule type" value="Genomic_DNA"/>
</dbReference>
<reference evidence="1 2" key="1">
    <citation type="submission" date="2021-02" db="EMBL/GenBank/DDBJ databases">
        <title>Complete genome of Desulfoluna sp. strain ASN36.</title>
        <authorList>
            <person name="Takahashi A."/>
            <person name="Kojima H."/>
            <person name="Fukui M."/>
        </authorList>
    </citation>
    <scope>NUCLEOTIDE SEQUENCE [LARGE SCALE GENOMIC DNA]</scope>
    <source>
        <strain evidence="1 2">ASN36</strain>
    </source>
</reference>
<dbReference type="Gene3D" id="3.40.50.150">
    <property type="entry name" value="Vaccinia Virus protein VP39"/>
    <property type="match status" value="1"/>
</dbReference>
<evidence type="ECO:0008006" key="3">
    <source>
        <dbReference type="Google" id="ProtNLM"/>
    </source>
</evidence>
<protein>
    <recommendedName>
        <fullName evidence="3">Methyltransferase type 12</fullName>
    </recommendedName>
</protein>
<dbReference type="SUPFAM" id="SSF53335">
    <property type="entry name" value="S-adenosyl-L-methionine-dependent methyltransferases"/>
    <property type="match status" value="1"/>
</dbReference>
<keyword evidence="2" id="KW-1185">Reference proteome</keyword>
<accession>A0ABM7PBY2</accession>
<dbReference type="InterPro" id="IPR029063">
    <property type="entry name" value="SAM-dependent_MTases_sf"/>
</dbReference>
<dbReference type="RefSeq" id="WP_236890996.1">
    <property type="nucleotide sequence ID" value="NZ_AP024488.1"/>
</dbReference>